<dbReference type="SUPFAM" id="SSF51120">
    <property type="entry name" value="beta-Roll"/>
    <property type="match status" value="1"/>
</dbReference>
<organism evidence="5 6">
    <name type="scientific">Psychromarinibacter sediminicola</name>
    <dbReference type="NCBI Taxonomy" id="3033385"/>
    <lineage>
        <taxon>Bacteria</taxon>
        <taxon>Pseudomonadati</taxon>
        <taxon>Pseudomonadota</taxon>
        <taxon>Alphaproteobacteria</taxon>
        <taxon>Rhodobacterales</taxon>
        <taxon>Paracoccaceae</taxon>
        <taxon>Psychromarinibacter</taxon>
    </lineage>
</organism>
<dbReference type="PRINTS" id="PR00313">
    <property type="entry name" value="CABNDNGRPT"/>
</dbReference>
<dbReference type="InterPro" id="IPR011049">
    <property type="entry name" value="Serralysin-like_metalloprot_C"/>
</dbReference>
<dbReference type="PANTHER" id="PTHR38340">
    <property type="entry name" value="S-LAYER PROTEIN"/>
    <property type="match status" value="1"/>
</dbReference>
<dbReference type="RefSeq" id="WP_275567658.1">
    <property type="nucleotide sequence ID" value="NZ_JARGYC010000029.1"/>
</dbReference>
<dbReference type="PANTHER" id="PTHR38340:SF1">
    <property type="entry name" value="S-LAYER PROTEIN"/>
    <property type="match status" value="1"/>
</dbReference>
<evidence type="ECO:0000313" key="5">
    <source>
        <dbReference type="EMBL" id="MDF0601518.1"/>
    </source>
</evidence>
<evidence type="ECO:0000256" key="1">
    <source>
        <dbReference type="ARBA" id="ARBA00004613"/>
    </source>
</evidence>
<dbReference type="InterPro" id="IPR028992">
    <property type="entry name" value="Hedgehog/Intein_dom"/>
</dbReference>
<evidence type="ECO:0000313" key="6">
    <source>
        <dbReference type="Proteomes" id="UP001220964"/>
    </source>
</evidence>
<sequence>MPNRIHGTWRDDSLSGTDDDDIIDGRSGEDRLEGGDGDDTLHGDSADDTLSGGDGNDRLDGGSQDDDLIGGDGDDTLEGSSGSDLLSGGDGNDSLDGGSQDDSLYGGAGDDTLFGDHDSDLMDGGAGNDLILAGEYDGGSDTIVFGPESGHDTVDGFSPVRDEIHIGGVPLEDVLLTPTGDPQIWVLTLDGVPDASLTLDFTYYWDTGVSLSELQGQVVNDDDYTLPEDPYATPVCLTSGAVVDTPGGPRPVEALRAGDLVATYDAGPQPVRVVLRNRIPAAAMAADPALRPVRIAAGAFGGGLPARDMLVSLQHAFLAWDGRPNGKGEVLIRARHIAEEMGRAELVARPARAVTYWHLLMDRHHLIRADGVWTETVFTGPEALAADPVLRRIVEGHGVGRMAARVRKLLLRKHLRRYRGLALGVGAPAGATFGLARGGVAA</sequence>
<gene>
    <name evidence="5" type="ORF">P1J78_12305</name>
</gene>
<evidence type="ECO:0000256" key="3">
    <source>
        <dbReference type="SAM" id="MobiDB-lite"/>
    </source>
</evidence>
<proteinExistence type="predicted"/>
<accession>A0AAE3NP01</accession>
<dbReference type="PROSITE" id="PS00330">
    <property type="entry name" value="HEMOLYSIN_CALCIUM"/>
    <property type="match status" value="2"/>
</dbReference>
<dbReference type="InterPro" id="IPR036844">
    <property type="entry name" value="Hint_dom_sf"/>
</dbReference>
<dbReference type="InterPro" id="IPR050557">
    <property type="entry name" value="RTX_toxin/Mannuronan_C5-epim"/>
</dbReference>
<comment type="caution">
    <text evidence="5">The sequence shown here is derived from an EMBL/GenBank/DDBJ whole genome shotgun (WGS) entry which is preliminary data.</text>
</comment>
<dbReference type="Gene3D" id="2.150.10.10">
    <property type="entry name" value="Serralysin-like metalloprotease, C-terminal"/>
    <property type="match status" value="2"/>
</dbReference>
<dbReference type="InterPro" id="IPR018511">
    <property type="entry name" value="Hemolysin-typ_Ca-bd_CS"/>
</dbReference>
<evidence type="ECO:0000256" key="2">
    <source>
        <dbReference type="ARBA" id="ARBA00022525"/>
    </source>
</evidence>
<name>A0AAE3NP01_9RHOB</name>
<dbReference type="Pfam" id="PF13403">
    <property type="entry name" value="Hint_2"/>
    <property type="match status" value="1"/>
</dbReference>
<dbReference type="GO" id="GO:0005576">
    <property type="term" value="C:extracellular region"/>
    <property type="evidence" value="ECO:0007669"/>
    <property type="project" value="UniProtKB-SubCell"/>
</dbReference>
<keyword evidence="2" id="KW-0964">Secreted</keyword>
<evidence type="ECO:0000259" key="4">
    <source>
        <dbReference type="Pfam" id="PF13403"/>
    </source>
</evidence>
<feature type="compositionally biased region" description="Basic and acidic residues" evidence="3">
    <location>
        <begin position="23"/>
        <end position="45"/>
    </location>
</feature>
<feature type="domain" description="Hedgehog/Intein (Hint)" evidence="4">
    <location>
        <begin position="235"/>
        <end position="380"/>
    </location>
</feature>
<dbReference type="InterPro" id="IPR001343">
    <property type="entry name" value="Hemolysn_Ca-bd"/>
</dbReference>
<dbReference type="EMBL" id="JARGYC010000029">
    <property type="protein sequence ID" value="MDF0601518.1"/>
    <property type="molecule type" value="Genomic_DNA"/>
</dbReference>
<keyword evidence="6" id="KW-1185">Reference proteome</keyword>
<comment type="subcellular location">
    <subcellularLocation>
        <location evidence="1">Secreted</location>
    </subcellularLocation>
</comment>
<protein>
    <submittedName>
        <fullName evidence="5">Hint domain-containing protein</fullName>
    </submittedName>
</protein>
<dbReference type="SUPFAM" id="SSF51294">
    <property type="entry name" value="Hedgehog/intein (Hint) domain"/>
    <property type="match status" value="1"/>
</dbReference>
<feature type="compositionally biased region" description="Acidic residues" evidence="3">
    <location>
        <begin position="63"/>
        <end position="77"/>
    </location>
</feature>
<dbReference type="AlphaFoldDB" id="A0AAE3NP01"/>
<reference evidence="5" key="1">
    <citation type="submission" date="2023-03" db="EMBL/GenBank/DDBJ databases">
        <title>Multiphase analysis and comparison of six strains from genera Psychromarinibacter, Lutimaribacter, and Maritimibacter, including a novel species: Psychromarinibacter sediminicola sp. nov.</title>
        <authorList>
            <person name="Wang Y.-H."/>
            <person name="Ye M.-Q."/>
            <person name="Du Z.-J."/>
        </authorList>
    </citation>
    <scope>NUCLEOTIDE SEQUENCE</scope>
    <source>
        <strain evidence="5">C21-152</strain>
    </source>
</reference>
<dbReference type="GO" id="GO:0005509">
    <property type="term" value="F:calcium ion binding"/>
    <property type="evidence" value="ECO:0007669"/>
    <property type="project" value="InterPro"/>
</dbReference>
<feature type="region of interest" description="Disordered" evidence="3">
    <location>
        <begin position="1"/>
        <end position="111"/>
    </location>
</feature>
<dbReference type="Proteomes" id="UP001220964">
    <property type="component" value="Unassembled WGS sequence"/>
</dbReference>
<feature type="compositionally biased region" description="Low complexity" evidence="3">
    <location>
        <begin position="78"/>
        <end position="105"/>
    </location>
</feature>
<dbReference type="Pfam" id="PF00353">
    <property type="entry name" value="HemolysinCabind"/>
    <property type="match status" value="2"/>
</dbReference>